<dbReference type="KEGG" id="aplc:110980743"/>
<sequence length="776" mass="86764">MCYTYTRVRLRDEIHCPIPCSALYSVPVLSITMASPSKMSSADGIDARHGIIKDDPDSSWCSQTCPTPSKIPRADGIDAVQGIFKDDPDSSWSSPTKMPSPDGIDALQRVIKADPDSSWSSPSKIPCPDGIDALQRVIKADPDSSWSSPSKMSPADDLQCHKCIFQGDDSNSSLSAPSKMSGDDSDMSDSSGSSFSGDSGSENEPSSHSSQSEITTESDIESDDSDVAPLPRKKRQANLRPKGRQLPFPRGQGHVIRPPAAAAQPAQTRAPDGTVWSNNPRPTAKMARPNIMTQKAGPRNVGGATTPLEIFELFFPAAMLHVILQHTNAQGVMKRGKEWRNVALMELYAFLGLLLYLGLTNLGHERVRSFWGQGFFCRPLCLATMSSTRFQDILTMLRFDNKATRAQRKSTDKFAPIREIFEMFARACRRHFSPSESVTIDEQLIAFRGRCSFRQYMPKKPAKYGLKFWTSVDSTSHYLHNIQPYTGKRSNRVECHLGARVVKELAEPLFGTGRNITANTFFVSNNLANYLYKKNMTLVGTIKGNRSEVPLEMRKRNVWNRATKSSQFLFSDTSTLVSYVPKPRKNILLLSSMHHDTETHPTSKKPDILTYYNATKAGVHTFDQMCSVYNCARITRRWPMAVFYHLLNCAAINSFIIYLQVNPNLQGEQKTRHNFIHQLVRALVNPQVTMRLAQPQRLPKNVLRAMEVAGFVVQYPTVAPGRPNELPPQRRCAFCPHGRRRRTSRLCSECNSFSCQVHSVSRTTTIITCLQCKSAH</sequence>
<accession>A0A8B7YL64</accession>
<keyword evidence="3" id="KW-1185">Reference proteome</keyword>
<proteinExistence type="predicted"/>
<dbReference type="Pfam" id="PF13843">
    <property type="entry name" value="DDE_Tnp_1_7"/>
    <property type="match status" value="1"/>
</dbReference>
<feature type="region of interest" description="Disordered" evidence="1">
    <location>
        <begin position="167"/>
        <end position="285"/>
    </location>
</feature>
<protein>
    <submittedName>
        <fullName evidence="4">PiggyBac transposable element-derived protein 4-like isoform X1</fullName>
    </submittedName>
</protein>
<gene>
    <name evidence="4" type="primary">LOC110980743</name>
</gene>
<feature type="compositionally biased region" description="Low complexity" evidence="1">
    <location>
        <begin position="257"/>
        <end position="271"/>
    </location>
</feature>
<feature type="compositionally biased region" description="Basic residues" evidence="1">
    <location>
        <begin position="231"/>
        <end position="243"/>
    </location>
</feature>
<feature type="compositionally biased region" description="Acidic residues" evidence="1">
    <location>
        <begin position="216"/>
        <end position="226"/>
    </location>
</feature>
<feature type="compositionally biased region" description="Polar residues" evidence="1">
    <location>
        <begin position="168"/>
        <end position="178"/>
    </location>
</feature>
<evidence type="ECO:0000313" key="4">
    <source>
        <dbReference type="RefSeq" id="XP_022093377.1"/>
    </source>
</evidence>
<name>A0A8B7YL64_ACAPL</name>
<dbReference type="GeneID" id="110980743"/>
<dbReference type="PANTHER" id="PTHR46599">
    <property type="entry name" value="PIGGYBAC TRANSPOSABLE ELEMENT-DERIVED PROTEIN 4"/>
    <property type="match status" value="1"/>
</dbReference>
<dbReference type="InterPro" id="IPR029526">
    <property type="entry name" value="PGBD"/>
</dbReference>
<evidence type="ECO:0000313" key="3">
    <source>
        <dbReference type="Proteomes" id="UP000694845"/>
    </source>
</evidence>
<dbReference type="Proteomes" id="UP000694845">
    <property type="component" value="Unplaced"/>
</dbReference>
<dbReference type="PANTHER" id="PTHR46599:SF6">
    <property type="entry name" value="DUAL SPECIFICITY PHOSPHATASE 26"/>
    <property type="match status" value="1"/>
</dbReference>
<dbReference type="RefSeq" id="XP_022093377.1">
    <property type="nucleotide sequence ID" value="XM_022237685.1"/>
</dbReference>
<feature type="domain" description="PiggyBac transposable element-derived protein" evidence="2">
    <location>
        <begin position="306"/>
        <end position="655"/>
    </location>
</feature>
<dbReference type="AlphaFoldDB" id="A0A8B7YL64"/>
<evidence type="ECO:0000256" key="1">
    <source>
        <dbReference type="SAM" id="MobiDB-lite"/>
    </source>
</evidence>
<evidence type="ECO:0000259" key="2">
    <source>
        <dbReference type="Pfam" id="PF13843"/>
    </source>
</evidence>
<organism evidence="3 4">
    <name type="scientific">Acanthaster planci</name>
    <name type="common">Crown-of-thorns starfish</name>
    <dbReference type="NCBI Taxonomy" id="133434"/>
    <lineage>
        <taxon>Eukaryota</taxon>
        <taxon>Metazoa</taxon>
        <taxon>Echinodermata</taxon>
        <taxon>Eleutherozoa</taxon>
        <taxon>Asterozoa</taxon>
        <taxon>Asteroidea</taxon>
        <taxon>Valvatacea</taxon>
        <taxon>Valvatida</taxon>
        <taxon>Acanthasteridae</taxon>
        <taxon>Acanthaster</taxon>
    </lineage>
</organism>
<reference evidence="4" key="1">
    <citation type="submission" date="2025-08" db="UniProtKB">
        <authorList>
            <consortium name="RefSeq"/>
        </authorList>
    </citation>
    <scope>IDENTIFICATION</scope>
</reference>
<dbReference type="OrthoDB" id="10057959at2759"/>
<feature type="compositionally biased region" description="Low complexity" evidence="1">
    <location>
        <begin position="188"/>
        <end position="215"/>
    </location>
</feature>
<feature type="region of interest" description="Disordered" evidence="1">
    <location>
        <begin position="82"/>
        <end position="103"/>
    </location>
</feature>